<sequence length="103" mass="10287">MLEQEGVRLGIGGGLLLAATATCVATGITGAGATAAVFAVATLLFRVVRKYGALLLAVTGWALATGFGVNELGQLTFRGPDLVRLLVIVAGAIALGRRAPAAP</sequence>
<dbReference type="EMBL" id="BAABAH010000003">
    <property type="protein sequence ID" value="GAA3811936.1"/>
    <property type="molecule type" value="Genomic_DNA"/>
</dbReference>
<keyword evidence="1" id="KW-0812">Transmembrane</keyword>
<evidence type="ECO:0000313" key="2">
    <source>
        <dbReference type="EMBL" id="GAA3811936.1"/>
    </source>
</evidence>
<protein>
    <submittedName>
        <fullName evidence="2">Uncharacterized protein</fullName>
    </submittedName>
</protein>
<name>A0ABP7I849_9ACTN</name>
<comment type="caution">
    <text evidence="2">The sequence shown here is derived from an EMBL/GenBank/DDBJ whole genome shotgun (WGS) entry which is preliminary data.</text>
</comment>
<reference evidence="3" key="1">
    <citation type="journal article" date="2019" name="Int. J. Syst. Evol. Microbiol.">
        <title>The Global Catalogue of Microorganisms (GCM) 10K type strain sequencing project: providing services to taxonomists for standard genome sequencing and annotation.</title>
        <authorList>
            <consortium name="The Broad Institute Genomics Platform"/>
            <consortium name="The Broad Institute Genome Sequencing Center for Infectious Disease"/>
            <person name="Wu L."/>
            <person name="Ma J."/>
        </authorList>
    </citation>
    <scope>NUCLEOTIDE SEQUENCE [LARGE SCALE GENOMIC DNA]</scope>
    <source>
        <strain evidence="3">JCM 16953</strain>
    </source>
</reference>
<keyword evidence="3" id="KW-1185">Reference proteome</keyword>
<keyword evidence="1" id="KW-0472">Membrane</keyword>
<gene>
    <name evidence="2" type="ORF">GCM10022242_13010</name>
</gene>
<evidence type="ECO:0000313" key="3">
    <source>
        <dbReference type="Proteomes" id="UP001501821"/>
    </source>
</evidence>
<dbReference type="Proteomes" id="UP001501821">
    <property type="component" value="Unassembled WGS sequence"/>
</dbReference>
<feature type="transmembrane region" description="Helical" evidence="1">
    <location>
        <begin position="51"/>
        <end position="70"/>
    </location>
</feature>
<accession>A0ABP7I849</accession>
<keyword evidence="1" id="KW-1133">Transmembrane helix</keyword>
<organism evidence="2 3">
    <name type="scientific">Nocardioides panacisoli</name>
    <dbReference type="NCBI Taxonomy" id="627624"/>
    <lineage>
        <taxon>Bacteria</taxon>
        <taxon>Bacillati</taxon>
        <taxon>Actinomycetota</taxon>
        <taxon>Actinomycetes</taxon>
        <taxon>Propionibacteriales</taxon>
        <taxon>Nocardioidaceae</taxon>
        <taxon>Nocardioides</taxon>
    </lineage>
</organism>
<evidence type="ECO:0000256" key="1">
    <source>
        <dbReference type="SAM" id="Phobius"/>
    </source>
</evidence>
<feature type="transmembrane region" description="Helical" evidence="1">
    <location>
        <begin position="15"/>
        <end position="44"/>
    </location>
</feature>
<proteinExistence type="predicted"/>